<dbReference type="AlphaFoldDB" id="A0A0C1Q5C7"/>
<dbReference type="OrthoDB" id="6297978at2"/>
<proteinExistence type="predicted"/>
<evidence type="ECO:0000313" key="2">
    <source>
        <dbReference type="Proteomes" id="UP000031327"/>
    </source>
</evidence>
<protein>
    <recommendedName>
        <fullName evidence="3">Orphan protein</fullName>
    </recommendedName>
</protein>
<evidence type="ECO:0008006" key="3">
    <source>
        <dbReference type="Google" id="ProtNLM"/>
    </source>
</evidence>
<reference evidence="1 2" key="1">
    <citation type="submission" date="2014-12" db="EMBL/GenBank/DDBJ databases">
        <title>Draft Genome Sequence of Pseudoalteromonas luteoviolacea HI1.</title>
        <authorList>
            <person name="Asahina A.Y."/>
            <person name="Hadfield M.G."/>
        </authorList>
    </citation>
    <scope>NUCLEOTIDE SEQUENCE [LARGE SCALE GENOMIC DNA]</scope>
    <source>
        <strain evidence="1 2">HI1</strain>
    </source>
</reference>
<dbReference type="RefSeq" id="WP_039610361.1">
    <property type="nucleotide sequence ID" value="NZ_JWIC01000007.1"/>
</dbReference>
<gene>
    <name evidence="1" type="ORF">JF50_15620</name>
</gene>
<evidence type="ECO:0000313" key="1">
    <source>
        <dbReference type="EMBL" id="KID55786.1"/>
    </source>
</evidence>
<sequence length="561" mass="64199">MTNNKDVSKQLHELVNKTEQTLRLYYNKQKWPSIFPTLAELAQLYTETYQNTPNALHSYLTFQFEQLSPTTNLVIKKCILVCIIAQGHGYSHKIRQELLVACLASFLCVKNESDKLLTAKPLTEQGKKIWKIRYQLAVKVLQHGGSVNKQAARMMSRLSPYCDTLKSKRLSPLYDNITLIVAIAQIIATALVQKPKPNALAYTVKKLYLASQNGFVRDTLNKLATQFSHYPVGCSAQYKGQRALLLQKNEKSQIICTFKDHKIDRLVKTQQRLCFEFTSISSADKHLLFKVWSHIESQPIELSADGFETTYSVIDKLGQSSFSSFRAIEKTIAPFPYIEQALQQAAKQYNRESQKGANTRHCLTMVGLNTASLLCQRVLIEQVISQLKHPFAVDIWHKYQQLSLILATLTKQAYGQDYESILSPISAVIAFMLKHHDIDIKRFTCVSEQSDTAIPYSLARLFGFLEFNSEKLDSYFEHHFNNSAPHRAFKQSEREKNNSLSEEAKTFVAIKVLAMTWNSAYFQPTAWQRLVLENQIKKFGWESEKQLHQAILELSLHSVIE</sequence>
<dbReference type="Proteomes" id="UP000031327">
    <property type="component" value="Unassembled WGS sequence"/>
</dbReference>
<accession>A0A0C1Q5C7</accession>
<name>A0A0C1Q5C7_9GAMM</name>
<organism evidence="1 2">
    <name type="scientific">Pseudoalteromonas luteoviolacea</name>
    <dbReference type="NCBI Taxonomy" id="43657"/>
    <lineage>
        <taxon>Bacteria</taxon>
        <taxon>Pseudomonadati</taxon>
        <taxon>Pseudomonadota</taxon>
        <taxon>Gammaproteobacteria</taxon>
        <taxon>Alteromonadales</taxon>
        <taxon>Pseudoalteromonadaceae</taxon>
        <taxon>Pseudoalteromonas</taxon>
    </lineage>
</organism>
<comment type="caution">
    <text evidence="1">The sequence shown here is derived from an EMBL/GenBank/DDBJ whole genome shotgun (WGS) entry which is preliminary data.</text>
</comment>
<dbReference type="EMBL" id="JWIC01000007">
    <property type="protein sequence ID" value="KID55786.1"/>
    <property type="molecule type" value="Genomic_DNA"/>
</dbReference>